<evidence type="ECO:0000256" key="1">
    <source>
        <dbReference type="ARBA" id="ARBA00004141"/>
    </source>
</evidence>
<comment type="subcellular location">
    <subcellularLocation>
        <location evidence="1">Membrane</location>
        <topology evidence="1">Multi-pass membrane protein</topology>
    </subcellularLocation>
</comment>
<proteinExistence type="predicted"/>
<organism evidence="7 8">
    <name type="scientific">Aureimonas endophytica</name>
    <dbReference type="NCBI Taxonomy" id="2027858"/>
    <lineage>
        <taxon>Bacteria</taxon>
        <taxon>Pseudomonadati</taxon>
        <taxon>Pseudomonadota</taxon>
        <taxon>Alphaproteobacteria</taxon>
        <taxon>Hyphomicrobiales</taxon>
        <taxon>Aurantimonadaceae</taxon>
        <taxon>Aureimonas</taxon>
    </lineage>
</organism>
<name>A0A916ZU95_9HYPH</name>
<reference evidence="7" key="1">
    <citation type="journal article" date="2014" name="Int. J. Syst. Evol. Microbiol.">
        <title>Complete genome sequence of Corynebacterium casei LMG S-19264T (=DSM 44701T), isolated from a smear-ripened cheese.</title>
        <authorList>
            <consortium name="US DOE Joint Genome Institute (JGI-PGF)"/>
            <person name="Walter F."/>
            <person name="Albersmeier A."/>
            <person name="Kalinowski J."/>
            <person name="Ruckert C."/>
        </authorList>
    </citation>
    <scope>NUCLEOTIDE SEQUENCE</scope>
    <source>
        <strain evidence="7">CGMCC 1.15367</strain>
    </source>
</reference>
<dbReference type="EMBL" id="BMIQ01000006">
    <property type="protein sequence ID" value="GGE14216.1"/>
    <property type="molecule type" value="Genomic_DNA"/>
</dbReference>
<feature type="transmembrane region" description="Helical" evidence="5">
    <location>
        <begin position="54"/>
        <end position="82"/>
    </location>
</feature>
<feature type="transmembrane region" description="Helical" evidence="5">
    <location>
        <begin position="191"/>
        <end position="209"/>
    </location>
</feature>
<dbReference type="PANTHER" id="PTHR37422:SF13">
    <property type="entry name" value="LIPOPOLYSACCHARIDE BIOSYNTHESIS PROTEIN PA4999-RELATED"/>
    <property type="match status" value="1"/>
</dbReference>
<evidence type="ECO:0000313" key="7">
    <source>
        <dbReference type="EMBL" id="GGE14216.1"/>
    </source>
</evidence>
<evidence type="ECO:0000256" key="3">
    <source>
        <dbReference type="ARBA" id="ARBA00022989"/>
    </source>
</evidence>
<evidence type="ECO:0000256" key="2">
    <source>
        <dbReference type="ARBA" id="ARBA00022692"/>
    </source>
</evidence>
<dbReference type="InterPro" id="IPR051533">
    <property type="entry name" value="WaaL-like"/>
</dbReference>
<feature type="transmembrane region" description="Helical" evidence="5">
    <location>
        <begin position="270"/>
        <end position="293"/>
    </location>
</feature>
<feature type="transmembrane region" description="Helical" evidence="5">
    <location>
        <begin position="125"/>
        <end position="146"/>
    </location>
</feature>
<dbReference type="Proteomes" id="UP000644699">
    <property type="component" value="Unassembled WGS sequence"/>
</dbReference>
<keyword evidence="3 5" id="KW-1133">Transmembrane helix</keyword>
<protein>
    <recommendedName>
        <fullName evidence="6">O-antigen ligase-related domain-containing protein</fullName>
    </recommendedName>
</protein>
<keyword evidence="8" id="KW-1185">Reference proteome</keyword>
<evidence type="ECO:0000259" key="6">
    <source>
        <dbReference type="Pfam" id="PF04932"/>
    </source>
</evidence>
<evidence type="ECO:0000256" key="5">
    <source>
        <dbReference type="SAM" id="Phobius"/>
    </source>
</evidence>
<evidence type="ECO:0000313" key="8">
    <source>
        <dbReference type="Proteomes" id="UP000644699"/>
    </source>
</evidence>
<evidence type="ECO:0000256" key="4">
    <source>
        <dbReference type="ARBA" id="ARBA00023136"/>
    </source>
</evidence>
<dbReference type="AlphaFoldDB" id="A0A916ZU95"/>
<feature type="transmembrane region" description="Helical" evidence="5">
    <location>
        <begin position="240"/>
        <end position="258"/>
    </location>
</feature>
<comment type="caution">
    <text evidence="7">The sequence shown here is derived from an EMBL/GenBank/DDBJ whole genome shotgun (WGS) entry which is preliminary data.</text>
</comment>
<feature type="transmembrane region" description="Helical" evidence="5">
    <location>
        <begin position="435"/>
        <end position="452"/>
    </location>
</feature>
<sequence length="457" mass="48254">MTRPGAAPPRSGLDLLAKAPIAAPRGRAAQLRRLLLEPGRYGLGRRNRLSNFTFFLLAACGGSAASVVAAVLAAWALISMLLRRFAFRLERSDLPIVLSMLLFVAVMASSDIYHQGLATGFSLGLAGYELGKLALLALPVLLVPRLRCSSFRDSLPPAFLGAAAGGILLIPICLVDYLLRADRVAGLAGNPGPLSICALLAAGWSLLSLPDRPRRGQALFAACGCLGACLAVLLSGMRGAWPALPAILLVALFARRRSLAELWRRGSPTLRAAVAGLALVVLVALAVAVAPVVRLRIEAMLSDLSLIGANVDTATSLNLRRAMYEAAMEAFRARPWFGYGREAHWAAIEPYLDSDAFAGFSFSHLHNIFLTVGIGAGLVGIAALVLVILAPLWTAFRARRLVGGTRRLAAALVLVLAFLVPGLSNIMFFHDILDAVWAFAVALIAASVPAPGPGRAR</sequence>
<gene>
    <name evidence="7" type="ORF">GCM10011390_36720</name>
</gene>
<feature type="transmembrane region" description="Helical" evidence="5">
    <location>
        <begin position="94"/>
        <end position="113"/>
    </location>
</feature>
<accession>A0A916ZU95</accession>
<dbReference type="GO" id="GO:0016020">
    <property type="term" value="C:membrane"/>
    <property type="evidence" value="ECO:0007669"/>
    <property type="project" value="UniProtKB-SubCell"/>
</dbReference>
<reference evidence="7" key="2">
    <citation type="submission" date="2020-09" db="EMBL/GenBank/DDBJ databases">
        <authorList>
            <person name="Sun Q."/>
            <person name="Zhou Y."/>
        </authorList>
    </citation>
    <scope>NUCLEOTIDE SEQUENCE</scope>
    <source>
        <strain evidence="7">CGMCC 1.15367</strain>
    </source>
</reference>
<keyword evidence="2 5" id="KW-0812">Transmembrane</keyword>
<feature type="domain" description="O-antigen ligase-related" evidence="6">
    <location>
        <begin position="225"/>
        <end position="384"/>
    </location>
</feature>
<feature type="transmembrane region" description="Helical" evidence="5">
    <location>
        <begin position="158"/>
        <end position="179"/>
    </location>
</feature>
<dbReference type="Pfam" id="PF04932">
    <property type="entry name" value="Wzy_C"/>
    <property type="match status" value="1"/>
</dbReference>
<dbReference type="InterPro" id="IPR007016">
    <property type="entry name" value="O-antigen_ligase-rel_domated"/>
</dbReference>
<feature type="transmembrane region" description="Helical" evidence="5">
    <location>
        <begin position="408"/>
        <end position="429"/>
    </location>
</feature>
<dbReference type="RefSeq" id="WP_188911077.1">
    <property type="nucleotide sequence ID" value="NZ_BMIQ01000006.1"/>
</dbReference>
<keyword evidence="4 5" id="KW-0472">Membrane</keyword>
<feature type="transmembrane region" description="Helical" evidence="5">
    <location>
        <begin position="368"/>
        <end position="396"/>
    </location>
</feature>
<dbReference type="PANTHER" id="PTHR37422">
    <property type="entry name" value="TEICHURONIC ACID BIOSYNTHESIS PROTEIN TUAE"/>
    <property type="match status" value="1"/>
</dbReference>